<dbReference type="GeneID" id="7840861"/>
<evidence type="ECO:0000256" key="1">
    <source>
        <dbReference type="SAM" id="MobiDB-lite"/>
    </source>
</evidence>
<evidence type="ECO:0000313" key="2">
    <source>
        <dbReference type="EMBL" id="EAR97346.2"/>
    </source>
</evidence>
<accession>I7M881</accession>
<keyword evidence="3" id="KW-1185">Reference proteome</keyword>
<proteinExistence type="predicted"/>
<organism evidence="2 3">
    <name type="scientific">Tetrahymena thermophila (strain SB210)</name>
    <dbReference type="NCBI Taxonomy" id="312017"/>
    <lineage>
        <taxon>Eukaryota</taxon>
        <taxon>Sar</taxon>
        <taxon>Alveolata</taxon>
        <taxon>Ciliophora</taxon>
        <taxon>Intramacronucleata</taxon>
        <taxon>Oligohymenophorea</taxon>
        <taxon>Hymenostomatida</taxon>
        <taxon>Tetrahymenina</taxon>
        <taxon>Tetrahymenidae</taxon>
        <taxon>Tetrahymena</taxon>
    </lineage>
</organism>
<dbReference type="InParanoid" id="I7M881"/>
<feature type="region of interest" description="Disordered" evidence="1">
    <location>
        <begin position="537"/>
        <end position="571"/>
    </location>
</feature>
<protein>
    <submittedName>
        <fullName evidence="2">Uncharacterized protein</fullName>
    </submittedName>
</protein>
<name>I7M881_TETTS</name>
<reference evidence="3" key="1">
    <citation type="journal article" date="2006" name="PLoS Biol.">
        <title>Macronuclear genome sequence of the ciliate Tetrahymena thermophila, a model eukaryote.</title>
        <authorList>
            <person name="Eisen J.A."/>
            <person name="Coyne R.S."/>
            <person name="Wu M."/>
            <person name="Wu D."/>
            <person name="Thiagarajan M."/>
            <person name="Wortman J.R."/>
            <person name="Badger J.H."/>
            <person name="Ren Q."/>
            <person name="Amedeo P."/>
            <person name="Jones K.M."/>
            <person name="Tallon L.J."/>
            <person name="Delcher A.L."/>
            <person name="Salzberg S.L."/>
            <person name="Silva J.C."/>
            <person name="Haas B.J."/>
            <person name="Majoros W.H."/>
            <person name="Farzad M."/>
            <person name="Carlton J.M."/>
            <person name="Smith R.K. Jr."/>
            <person name="Garg J."/>
            <person name="Pearlman R.E."/>
            <person name="Karrer K.M."/>
            <person name="Sun L."/>
            <person name="Manning G."/>
            <person name="Elde N.C."/>
            <person name="Turkewitz A.P."/>
            <person name="Asai D.J."/>
            <person name="Wilkes D.E."/>
            <person name="Wang Y."/>
            <person name="Cai H."/>
            <person name="Collins K."/>
            <person name="Stewart B.A."/>
            <person name="Lee S.R."/>
            <person name="Wilamowska K."/>
            <person name="Weinberg Z."/>
            <person name="Ruzzo W.L."/>
            <person name="Wloga D."/>
            <person name="Gaertig J."/>
            <person name="Frankel J."/>
            <person name="Tsao C.-C."/>
            <person name="Gorovsky M.A."/>
            <person name="Keeling P.J."/>
            <person name="Waller R.F."/>
            <person name="Patron N.J."/>
            <person name="Cherry J.M."/>
            <person name="Stover N.A."/>
            <person name="Krieger C.J."/>
            <person name="del Toro C."/>
            <person name="Ryder H.F."/>
            <person name="Williamson S.C."/>
            <person name="Barbeau R.A."/>
            <person name="Hamilton E.P."/>
            <person name="Orias E."/>
        </authorList>
    </citation>
    <scope>NUCLEOTIDE SEQUENCE [LARGE SCALE GENOMIC DNA]</scope>
    <source>
        <strain evidence="3">SB210</strain>
    </source>
</reference>
<dbReference type="AlphaFoldDB" id="I7M881"/>
<feature type="region of interest" description="Disordered" evidence="1">
    <location>
        <begin position="734"/>
        <end position="757"/>
    </location>
</feature>
<evidence type="ECO:0000313" key="3">
    <source>
        <dbReference type="Proteomes" id="UP000009168"/>
    </source>
</evidence>
<dbReference type="STRING" id="312017.I7M881"/>
<feature type="compositionally biased region" description="Low complexity" evidence="1">
    <location>
        <begin position="537"/>
        <end position="547"/>
    </location>
</feature>
<dbReference type="RefSeq" id="XP_001017591.2">
    <property type="nucleotide sequence ID" value="XM_001017591.2"/>
</dbReference>
<gene>
    <name evidence="2" type="ORF">TTHERM_00338270</name>
</gene>
<dbReference type="KEGG" id="tet:TTHERM_00338270"/>
<feature type="compositionally biased region" description="Polar residues" evidence="1">
    <location>
        <begin position="619"/>
        <end position="628"/>
    </location>
</feature>
<feature type="region of interest" description="Disordered" evidence="1">
    <location>
        <begin position="617"/>
        <end position="676"/>
    </location>
</feature>
<dbReference type="EMBL" id="GG662666">
    <property type="protein sequence ID" value="EAR97346.2"/>
    <property type="molecule type" value="Genomic_DNA"/>
</dbReference>
<dbReference type="Proteomes" id="UP000009168">
    <property type="component" value="Unassembled WGS sequence"/>
</dbReference>
<sequence>MDVEQTLNEQFAIENSQNYELYSKNEKLPNLNVKESEEFRMHFYFKQPSPRNKKRIISPYESYNITSVLKSISNEYNTYKKIIQQVNKQPKFAINSQKLKFTNAKQSEEFQSYRHESLEGSLNNLQHNNMNKIKEYLRVYNVNSSKLSNSRINLGANKSYNTQNTKTNSTIDRMSQMLNYQTNASIVSQEADQVCIENEYFQLRQNFKMQTENDDMKTLNQNEQQQENRKYQVSTENCQKLNKSEIYSKLRSFSSINSKNPSEFQEDNIFKTNRRDAQNRNIENRKNTHKLKFINKDDVLLKKEILIQKDDRQTDQSEEKVYNSQENKHINHTTNQIIHLPIIEHNSHNEETQEENSKRIEHLKKQDTLLVNMNKRNSLIKTQETPKNKYHEYIGDYNIESKQQASKGTFCASESKKKSIDQKISKKQLKNIENQVNENNISQEYQPKQKKSEGDIRRLSYDGDIVHYSIKNSLQKQIIQIEKKNNFMKINSKDMPEDPNNFLEFKAQKEIEKQKIKINKEQIFLLEKKKEEFQKLIQQQQNQIPQNKSDRKNVHSSMQYRSEHRQKNPRQIYSRISDANLGDQLSTKNQQISPLQQINNINKLLDSLDAKKEKLHADINQQTSSPNKKISKSDKKQLNILDQSQKNIQKKSKKSKQYEFQKNDASITTLNNEKNENEIKNENNETLEHNLSAQATNESKHLQELKEIKQLSFQEESTNCAKLNNKIESLEIKQNQPVKNNISNEDSPNKFQPQKNRQDNQFQLENKSICSIQNDSANAQQKQANNSVITEKQLFTQQYERRVLKDRNKNQKSYSVRQSQEECLNQENLKQIRRQQKFQQIMEYDTQKKFTEISKIIDRMTKSRDYKFKKSKDKDFKGKQVTFQLTESQLNSD</sequence>